<name>A0ABW0KRZ0_9BACT</name>
<gene>
    <name evidence="2" type="ORF">ACFQDI_10550</name>
</gene>
<dbReference type="EMBL" id="JBHSMQ010000003">
    <property type="protein sequence ID" value="MFC5455296.1"/>
    <property type="molecule type" value="Genomic_DNA"/>
</dbReference>
<comment type="caution">
    <text evidence="2">The sequence shown here is derived from an EMBL/GenBank/DDBJ whole genome shotgun (WGS) entry which is preliminary data.</text>
</comment>
<dbReference type="Gene3D" id="3.30.450.20">
    <property type="entry name" value="PAS domain"/>
    <property type="match status" value="1"/>
</dbReference>
<dbReference type="InterPro" id="IPR000014">
    <property type="entry name" value="PAS"/>
</dbReference>
<protein>
    <submittedName>
        <fullName evidence="2">PAS domain-containing protein</fullName>
    </submittedName>
</protein>
<evidence type="ECO:0000313" key="3">
    <source>
        <dbReference type="Proteomes" id="UP001596052"/>
    </source>
</evidence>
<proteinExistence type="predicted"/>
<dbReference type="CDD" id="cd00130">
    <property type="entry name" value="PAS"/>
    <property type="match status" value="1"/>
</dbReference>
<dbReference type="RefSeq" id="WP_377166235.1">
    <property type="nucleotide sequence ID" value="NZ_JBHSMQ010000003.1"/>
</dbReference>
<dbReference type="Proteomes" id="UP001596052">
    <property type="component" value="Unassembled WGS sequence"/>
</dbReference>
<evidence type="ECO:0000259" key="1">
    <source>
        <dbReference type="Pfam" id="PF13188"/>
    </source>
</evidence>
<feature type="domain" description="PAS" evidence="1">
    <location>
        <begin position="19"/>
        <end position="60"/>
    </location>
</feature>
<sequence length="74" mass="8150">MKTGAANDDMGIKGQGDWFRSVFDCLNDAVFIHDVVTGDILEVNQRACEMYGFDADEMRRLSTAALSANTPPLH</sequence>
<dbReference type="Pfam" id="PF13188">
    <property type="entry name" value="PAS_8"/>
    <property type="match status" value="1"/>
</dbReference>
<reference evidence="3" key="1">
    <citation type="journal article" date="2019" name="Int. J. Syst. Evol. Microbiol.">
        <title>The Global Catalogue of Microorganisms (GCM) 10K type strain sequencing project: providing services to taxonomists for standard genome sequencing and annotation.</title>
        <authorList>
            <consortium name="The Broad Institute Genomics Platform"/>
            <consortium name="The Broad Institute Genome Sequencing Center for Infectious Disease"/>
            <person name="Wu L."/>
            <person name="Ma J."/>
        </authorList>
    </citation>
    <scope>NUCLEOTIDE SEQUENCE [LARGE SCALE GENOMIC DNA]</scope>
    <source>
        <strain evidence="3">CGMCC 4.1469</strain>
    </source>
</reference>
<accession>A0ABW0KRZ0</accession>
<keyword evidence="3" id="KW-1185">Reference proteome</keyword>
<dbReference type="InterPro" id="IPR035965">
    <property type="entry name" value="PAS-like_dom_sf"/>
</dbReference>
<organism evidence="2 3">
    <name type="scientific">Prosthecobacter fluviatilis</name>
    <dbReference type="NCBI Taxonomy" id="445931"/>
    <lineage>
        <taxon>Bacteria</taxon>
        <taxon>Pseudomonadati</taxon>
        <taxon>Verrucomicrobiota</taxon>
        <taxon>Verrucomicrobiia</taxon>
        <taxon>Verrucomicrobiales</taxon>
        <taxon>Verrucomicrobiaceae</taxon>
        <taxon>Prosthecobacter</taxon>
    </lineage>
</organism>
<dbReference type="NCBIfam" id="TIGR00229">
    <property type="entry name" value="sensory_box"/>
    <property type="match status" value="1"/>
</dbReference>
<dbReference type="SUPFAM" id="SSF55785">
    <property type="entry name" value="PYP-like sensor domain (PAS domain)"/>
    <property type="match status" value="1"/>
</dbReference>
<evidence type="ECO:0000313" key="2">
    <source>
        <dbReference type="EMBL" id="MFC5455296.1"/>
    </source>
</evidence>